<dbReference type="Proteomes" id="UP000297609">
    <property type="component" value="Unassembled WGS sequence"/>
</dbReference>
<evidence type="ECO:0000313" key="2">
    <source>
        <dbReference type="EMBL" id="TGL55181.1"/>
    </source>
</evidence>
<comment type="caution">
    <text evidence="2">The sequence shown here is derived from an EMBL/GenBank/DDBJ whole genome shotgun (WGS) entry which is preliminary data.</text>
</comment>
<feature type="domain" description="Haem-binding" evidence="1">
    <location>
        <begin position="9"/>
        <end position="138"/>
    </location>
</feature>
<protein>
    <submittedName>
        <fullName evidence="2">Heme-binding protein</fullName>
    </submittedName>
</protein>
<dbReference type="SMART" id="SM01235">
    <property type="entry name" value="Haem_bd"/>
    <property type="match status" value="1"/>
</dbReference>
<evidence type="ECO:0000259" key="1">
    <source>
        <dbReference type="SMART" id="SM01235"/>
    </source>
</evidence>
<evidence type="ECO:0000313" key="3">
    <source>
        <dbReference type="Proteomes" id="UP000297609"/>
    </source>
</evidence>
<dbReference type="RefSeq" id="WP_135618400.1">
    <property type="nucleotide sequence ID" value="NZ_RQGG01000013.1"/>
</dbReference>
<sequence length="142" mass="16756">MKRIVYLLLSIFLFFQLFPVSRENPPVMAEISAPEEVKNILKRSCYDCHSNETIWPLYSYVFPVSYLVTNHVTEGRDELNFSEFGNLAERKQRKKIYEVWEQVDEGEMPPKDYQLLHPSSRLSEKDKEVLKNWASAFSEDSE</sequence>
<organism evidence="2 3">
    <name type="scientific">Leptospira kemamanensis</name>
    <dbReference type="NCBI Taxonomy" id="2484942"/>
    <lineage>
        <taxon>Bacteria</taxon>
        <taxon>Pseudomonadati</taxon>
        <taxon>Spirochaetota</taxon>
        <taxon>Spirochaetia</taxon>
        <taxon>Leptospirales</taxon>
        <taxon>Leptospiraceae</taxon>
        <taxon>Leptospira</taxon>
    </lineage>
</organism>
<dbReference type="EMBL" id="RQGG01000013">
    <property type="protein sequence ID" value="TGL55181.1"/>
    <property type="molecule type" value="Genomic_DNA"/>
</dbReference>
<dbReference type="OrthoDB" id="196738at2"/>
<accession>A0A4R9JSV7</accession>
<dbReference type="Pfam" id="PF14376">
    <property type="entry name" value="Haem_bd"/>
    <property type="match status" value="1"/>
</dbReference>
<dbReference type="InterPro" id="IPR025992">
    <property type="entry name" value="Haem-bd"/>
</dbReference>
<name>A0A4R9JSV7_9LEPT</name>
<keyword evidence="3" id="KW-1185">Reference proteome</keyword>
<gene>
    <name evidence="2" type="ORF">EHQ59_06145</name>
</gene>
<dbReference type="AlphaFoldDB" id="A0A4R9JSV7"/>
<reference evidence="2" key="1">
    <citation type="journal article" date="2019" name="PLoS Negl. Trop. Dis.">
        <title>Revisiting the worldwide diversity of Leptospira species in the environment.</title>
        <authorList>
            <person name="Vincent A.T."/>
            <person name="Schiettekatte O."/>
            <person name="Bourhy P."/>
            <person name="Veyrier F.J."/>
            <person name="Picardeau M."/>
        </authorList>
    </citation>
    <scope>NUCLEOTIDE SEQUENCE [LARGE SCALE GENOMIC DNA]</scope>
    <source>
        <strain evidence="2">201702454</strain>
    </source>
</reference>
<proteinExistence type="predicted"/>